<comment type="caution">
    <text evidence="1">The sequence shown here is derived from an EMBL/GenBank/DDBJ whole genome shotgun (WGS) entry which is preliminary data.</text>
</comment>
<reference evidence="1 2" key="1">
    <citation type="journal article" date="2014" name="Genome Biol. Evol.">
        <title>Extensive gene acquisition in the extremely psychrophilic bacterial species Psychroflexus torquis and the link to sea-ice ecosystem specialism.</title>
        <authorList>
            <person name="Feng S."/>
            <person name="Powell S.M."/>
            <person name="Wilson R."/>
            <person name="Bowman J.P."/>
        </authorList>
    </citation>
    <scope>NUCLEOTIDE SEQUENCE [LARGE SCALE GENOMIC DNA]</scope>
    <source>
        <strain evidence="1 2">ACAM 44</strain>
    </source>
</reference>
<accession>N1WZL6</accession>
<dbReference type="AlphaFoldDB" id="N1WZL6"/>
<dbReference type="STRING" id="1189619.pgond44_00280"/>
<organism evidence="1 2">
    <name type="scientific">Psychroflexus gondwanensis ACAM 44</name>
    <dbReference type="NCBI Taxonomy" id="1189619"/>
    <lineage>
        <taxon>Bacteria</taxon>
        <taxon>Pseudomonadati</taxon>
        <taxon>Bacteroidota</taxon>
        <taxon>Flavobacteriia</taxon>
        <taxon>Flavobacteriales</taxon>
        <taxon>Flavobacteriaceae</taxon>
        <taxon>Psychroflexus</taxon>
    </lineage>
</organism>
<evidence type="ECO:0000313" key="1">
    <source>
        <dbReference type="EMBL" id="EMY82514.1"/>
    </source>
</evidence>
<dbReference type="Proteomes" id="UP000012317">
    <property type="component" value="Unassembled WGS sequence"/>
</dbReference>
<dbReference type="EMBL" id="APLF01000001">
    <property type="protein sequence ID" value="EMY82514.1"/>
    <property type="molecule type" value="Genomic_DNA"/>
</dbReference>
<keyword evidence="2" id="KW-1185">Reference proteome</keyword>
<proteinExistence type="predicted"/>
<protein>
    <submittedName>
        <fullName evidence="1">Uncharacterized protein</fullName>
    </submittedName>
</protein>
<name>N1WZL6_9FLAO</name>
<sequence>MSCFEGDGYIAFRYIGSGGEANDGTYELDDILISVE</sequence>
<evidence type="ECO:0000313" key="2">
    <source>
        <dbReference type="Proteomes" id="UP000012317"/>
    </source>
</evidence>
<gene>
    <name evidence="1" type="ORF">pgond44_00280</name>
</gene>
<dbReference type="eggNOG" id="COG4085">
    <property type="taxonomic scope" value="Bacteria"/>
</dbReference>